<name>A0A4R4Q207_9ACTN</name>
<sequence length="151" mass="16289">MKRITRLATVALLTGAAAVTAGTQTAAADPGWCHGSEVTTCIKLEVEGNRARAVATARDVDGGTDFGVDVRWVELQVFNRTLNKWQKLAGTYEEGYETHFDVAASGWDDCAGHGGIMQFRAAGWYKWRVAPDGSPSYDEMTTKPFGISCAP</sequence>
<dbReference type="EMBL" id="SMKA01000066">
    <property type="protein sequence ID" value="TDC29041.1"/>
    <property type="molecule type" value="Genomic_DNA"/>
</dbReference>
<dbReference type="RefSeq" id="WP_132407675.1">
    <property type="nucleotide sequence ID" value="NZ_SMKA01000066.1"/>
</dbReference>
<evidence type="ECO:0000313" key="3">
    <source>
        <dbReference type="Proteomes" id="UP000295075"/>
    </source>
</evidence>
<comment type="caution">
    <text evidence="2">The sequence shown here is derived from an EMBL/GenBank/DDBJ whole genome shotgun (WGS) entry which is preliminary data.</text>
</comment>
<keyword evidence="1" id="KW-0732">Signal</keyword>
<gene>
    <name evidence="2" type="ORF">E1261_16725</name>
</gene>
<dbReference type="Proteomes" id="UP000295075">
    <property type="component" value="Unassembled WGS sequence"/>
</dbReference>
<reference evidence="2 3" key="1">
    <citation type="submission" date="2019-03" db="EMBL/GenBank/DDBJ databases">
        <title>Draft genome sequences of novel Actinobacteria.</title>
        <authorList>
            <person name="Sahin N."/>
            <person name="Ay H."/>
            <person name="Saygin H."/>
        </authorList>
    </citation>
    <scope>NUCLEOTIDE SEQUENCE [LARGE SCALE GENOMIC DNA]</scope>
    <source>
        <strain evidence="2 3">JCM 30547</strain>
    </source>
</reference>
<feature type="signal peptide" evidence="1">
    <location>
        <begin position="1"/>
        <end position="21"/>
    </location>
</feature>
<feature type="chain" id="PRO_5039428766" description="Secreted protein" evidence="1">
    <location>
        <begin position="22"/>
        <end position="151"/>
    </location>
</feature>
<proteinExistence type="predicted"/>
<keyword evidence="3" id="KW-1185">Reference proteome</keyword>
<protein>
    <recommendedName>
        <fullName evidence="4">Secreted protein</fullName>
    </recommendedName>
</protein>
<organism evidence="2 3">
    <name type="scientific">Kribbella albertanoniae</name>
    <dbReference type="NCBI Taxonomy" id="1266829"/>
    <lineage>
        <taxon>Bacteria</taxon>
        <taxon>Bacillati</taxon>
        <taxon>Actinomycetota</taxon>
        <taxon>Actinomycetes</taxon>
        <taxon>Propionibacteriales</taxon>
        <taxon>Kribbellaceae</taxon>
        <taxon>Kribbella</taxon>
    </lineage>
</organism>
<evidence type="ECO:0008006" key="4">
    <source>
        <dbReference type="Google" id="ProtNLM"/>
    </source>
</evidence>
<accession>A0A4R4Q207</accession>
<evidence type="ECO:0000256" key="1">
    <source>
        <dbReference type="SAM" id="SignalP"/>
    </source>
</evidence>
<evidence type="ECO:0000313" key="2">
    <source>
        <dbReference type="EMBL" id="TDC29041.1"/>
    </source>
</evidence>
<dbReference type="AlphaFoldDB" id="A0A4R4Q207"/>